<dbReference type="OrthoDB" id="1932291at2759"/>
<feature type="coiled-coil region" evidence="3">
    <location>
        <begin position="301"/>
        <end position="374"/>
    </location>
</feature>
<feature type="region of interest" description="Disordered" evidence="4">
    <location>
        <begin position="113"/>
        <end position="148"/>
    </location>
</feature>
<evidence type="ECO:0000256" key="2">
    <source>
        <dbReference type="ARBA" id="ARBA00023054"/>
    </source>
</evidence>
<keyword evidence="6" id="KW-1185">Reference proteome</keyword>
<name>A0A371GQE9_MUCPR</name>
<evidence type="ECO:0000256" key="3">
    <source>
        <dbReference type="SAM" id="Coils"/>
    </source>
</evidence>
<dbReference type="STRING" id="157652.A0A371GQE9"/>
<evidence type="ECO:0000256" key="1">
    <source>
        <dbReference type="ARBA" id="ARBA00009778"/>
    </source>
</evidence>
<dbReference type="InterPro" id="IPR029688">
    <property type="entry name" value="ICR"/>
</dbReference>
<evidence type="ECO:0000313" key="6">
    <source>
        <dbReference type="Proteomes" id="UP000257109"/>
    </source>
</evidence>
<dbReference type="EMBL" id="QJKJ01004782">
    <property type="protein sequence ID" value="RDX92787.1"/>
    <property type="molecule type" value="Genomic_DNA"/>
</dbReference>
<evidence type="ECO:0000313" key="5">
    <source>
        <dbReference type="EMBL" id="RDX92787.1"/>
    </source>
</evidence>
<dbReference type="PANTHER" id="PTHR34224">
    <property type="entry name" value="INTERACTOR OF CONSTITUTIVE ACTIVE ROPS 2, CHLOROPLASTIC-RELATED"/>
    <property type="match status" value="1"/>
</dbReference>
<keyword evidence="2 3" id="KW-0175">Coiled coil</keyword>
<reference evidence="5" key="1">
    <citation type="submission" date="2018-05" db="EMBL/GenBank/DDBJ databases">
        <title>Draft genome of Mucuna pruriens seed.</title>
        <authorList>
            <person name="Nnadi N.E."/>
            <person name="Vos R."/>
            <person name="Hasami M.H."/>
            <person name="Devisetty U.K."/>
            <person name="Aguiy J.C."/>
        </authorList>
    </citation>
    <scope>NUCLEOTIDE SEQUENCE [LARGE SCALE GENOMIC DNA]</scope>
    <source>
        <strain evidence="5">JCA_2017</strain>
    </source>
</reference>
<evidence type="ECO:0000256" key="4">
    <source>
        <dbReference type="SAM" id="MobiDB-lite"/>
    </source>
</evidence>
<dbReference type="Proteomes" id="UP000257109">
    <property type="component" value="Unassembled WGS sequence"/>
</dbReference>
<feature type="coiled-coil region" evidence="3">
    <location>
        <begin position="150"/>
        <end position="205"/>
    </location>
</feature>
<organism evidence="5 6">
    <name type="scientific">Mucuna pruriens</name>
    <name type="common">Velvet bean</name>
    <name type="synonym">Dolichos pruriens</name>
    <dbReference type="NCBI Taxonomy" id="157652"/>
    <lineage>
        <taxon>Eukaryota</taxon>
        <taxon>Viridiplantae</taxon>
        <taxon>Streptophyta</taxon>
        <taxon>Embryophyta</taxon>
        <taxon>Tracheophyta</taxon>
        <taxon>Spermatophyta</taxon>
        <taxon>Magnoliopsida</taxon>
        <taxon>eudicotyledons</taxon>
        <taxon>Gunneridae</taxon>
        <taxon>Pentapetalae</taxon>
        <taxon>rosids</taxon>
        <taxon>fabids</taxon>
        <taxon>Fabales</taxon>
        <taxon>Fabaceae</taxon>
        <taxon>Papilionoideae</taxon>
        <taxon>50 kb inversion clade</taxon>
        <taxon>NPAAA clade</taxon>
        <taxon>indigoferoid/millettioid clade</taxon>
        <taxon>Phaseoleae</taxon>
        <taxon>Mucuna</taxon>
    </lineage>
</organism>
<comment type="similarity">
    <text evidence="1">Belongs to the ICR family.</text>
</comment>
<comment type="caution">
    <text evidence="5">The sequence shown here is derived from an EMBL/GenBank/DDBJ whole genome shotgun (WGS) entry which is preliminary data.</text>
</comment>
<dbReference type="AlphaFoldDB" id="A0A371GQE9"/>
<feature type="non-terminal residue" evidence="5">
    <location>
        <position position="1"/>
    </location>
</feature>
<gene>
    <name evidence="5" type="primary">ICR3</name>
    <name evidence="5" type="ORF">CR513_25033</name>
</gene>
<sequence>MGVSFLSLSSFVAQFNDGVNCGENLWAISAPNVCQVVTNVKAPPSSLGHLLLVDTPCASLLLGINLNASGPGFDDSYVMLGRLSCKLSGSSEVPQKVSPRVVRQLRPNTLDIDSVSSSQATKLSKERSPKVTDRRSPRSPVIERKRPSKISELESQISQLQNDLKKVRDQLILSESYKKQAQQDAKESKEQLLAISAKLEESQKQVLDLCAAGEARVVELQKIIEERDMACQSELEASKEQLSVDSAALASAMNEIQMLKAQLELVANCESVQTQQAESADMELLNLKQNLSETLSLVDTMKNQLRDCKESEAQAQALVNETMLQLEAAKRTVELLREDVAKAVEGYNSIALEFDQSKARVKSLEALVSKLETDSINNKCSSPSENLGDDHKFEHQPEMLKEEDPNDLEAEVLSLKSEIGHLTSAIETAETKYQEEQIRSMVQIRNAYDLVEQIKSESGQRECELEAELKRKKADIQELKANLMDKETELQGIVEENENLNLKLEESMSSQNVHELKGEIKRLEECVAELKADMMDKETTLQSITEENEMLKMEINNGGKVREEVVAEVEGAKAAEREALMKLGIVMEEADRSNKKAARVAEQLEALQAGNLEMEAELRRLKVQSDQWRKAAEAAAAMLSAGNNGKLTERTVSLDNTNYKCSPYPEDMDDDFQRKKNGNMLKKIGVLWKKPQK</sequence>
<feature type="coiled-coil region" evidence="3">
    <location>
        <begin position="587"/>
        <end position="631"/>
    </location>
</feature>
<accession>A0A371GQE9</accession>
<feature type="coiled-coil region" evidence="3">
    <location>
        <begin position="466"/>
        <end position="554"/>
    </location>
</feature>
<dbReference type="PANTHER" id="PTHR34224:SF18">
    <property type="entry name" value="INTERACTOR OF CONSTITUTIVE ACTIVE ROPS 3"/>
    <property type="match status" value="1"/>
</dbReference>
<protein>
    <submittedName>
        <fullName evidence="5">Interactor of constitutive active ROPs 3</fullName>
    </submittedName>
</protein>
<proteinExistence type="inferred from homology"/>
<feature type="compositionally biased region" description="Basic and acidic residues" evidence="4">
    <location>
        <begin position="123"/>
        <end position="148"/>
    </location>
</feature>